<dbReference type="AlphaFoldDB" id="E7N4T6"/>
<comment type="caution">
    <text evidence="1">The sequence shown here is derived from an EMBL/GenBank/DDBJ whole genome shotgun (WGS) entry which is preliminary data.</text>
</comment>
<name>E7N4T6_9FIRM</name>
<gene>
    <name evidence="1" type="ORF">HMPREF9555_02031</name>
</gene>
<evidence type="ECO:0000313" key="2">
    <source>
        <dbReference type="Proteomes" id="UP000004633"/>
    </source>
</evidence>
<proteinExistence type="predicted"/>
<dbReference type="HOGENOM" id="CLU_2920154_0_0_9"/>
<dbReference type="EMBL" id="AECV01000057">
    <property type="protein sequence ID" value="EFW28817.1"/>
    <property type="molecule type" value="Genomic_DNA"/>
</dbReference>
<sequence>MNLLASAADKVVVLHEKKLYAEGAVEDILTERMFRDVYRMNVEFCRTAAGHTVTVPISPCE</sequence>
<dbReference type="RefSeq" id="WP_009350678.1">
    <property type="nucleotide sequence ID" value="NZ_GL638156.1"/>
</dbReference>
<reference evidence="1 2" key="1">
    <citation type="submission" date="2010-08" db="EMBL/GenBank/DDBJ databases">
        <authorList>
            <person name="Weinstock G."/>
            <person name="Sodergren E."/>
            <person name="Clifton S."/>
            <person name="Fulton L."/>
            <person name="Fulton B."/>
            <person name="Courtney L."/>
            <person name="Fronick C."/>
            <person name="Harrison M."/>
            <person name="Strong C."/>
            <person name="Farmer C."/>
            <person name="Delahaunty K."/>
            <person name="Markovic C."/>
            <person name="Hall O."/>
            <person name="Minx P."/>
            <person name="Tomlinson C."/>
            <person name="Mitreva M."/>
            <person name="Hou S."/>
            <person name="Chen J."/>
            <person name="Wollam A."/>
            <person name="Pepin K.H."/>
            <person name="Johnson M."/>
            <person name="Bhonagiri V."/>
            <person name="Zhang X."/>
            <person name="Suruliraj S."/>
            <person name="Warren W."/>
            <person name="Chinwalla A."/>
            <person name="Mardis E.R."/>
            <person name="Wilson R.K."/>
        </authorList>
    </citation>
    <scope>NUCLEOTIDE SEQUENCE [LARGE SCALE GENOMIC DNA]</scope>
    <source>
        <strain evidence="1 2">F0399</strain>
    </source>
</reference>
<dbReference type="Proteomes" id="UP000004633">
    <property type="component" value="Unassembled WGS sequence"/>
</dbReference>
<organism evidence="1 2">
    <name type="scientific">Selenomonas artemidis F0399</name>
    <dbReference type="NCBI Taxonomy" id="749551"/>
    <lineage>
        <taxon>Bacteria</taxon>
        <taxon>Bacillati</taxon>
        <taxon>Bacillota</taxon>
        <taxon>Negativicutes</taxon>
        <taxon>Selenomonadales</taxon>
        <taxon>Selenomonadaceae</taxon>
        <taxon>Selenomonas</taxon>
    </lineage>
</organism>
<protein>
    <submittedName>
        <fullName evidence="1">Uncharacterized protein</fullName>
    </submittedName>
</protein>
<accession>E7N4T6</accession>
<keyword evidence="2" id="KW-1185">Reference proteome</keyword>
<evidence type="ECO:0000313" key="1">
    <source>
        <dbReference type="EMBL" id="EFW28817.1"/>
    </source>
</evidence>
<dbReference type="STRING" id="749551.HMPREF9555_02031"/>